<accession>A0A0E9RHY9</accession>
<reference evidence="2" key="1">
    <citation type="submission" date="2014-11" db="EMBL/GenBank/DDBJ databases">
        <authorList>
            <person name="Amaro Gonzalez C."/>
        </authorList>
    </citation>
    <scope>NUCLEOTIDE SEQUENCE</scope>
</reference>
<name>A0A0E9RHY9_ANGAN</name>
<keyword evidence="1" id="KW-0472">Membrane</keyword>
<keyword evidence="1" id="KW-1133">Transmembrane helix</keyword>
<dbReference type="EMBL" id="GBXM01079831">
    <property type="protein sequence ID" value="JAH28746.1"/>
    <property type="molecule type" value="Transcribed_RNA"/>
</dbReference>
<reference evidence="2" key="2">
    <citation type="journal article" date="2015" name="Fish Shellfish Immunol.">
        <title>Early steps in the European eel (Anguilla anguilla)-Vibrio vulnificus interaction in the gills: Role of the RtxA13 toxin.</title>
        <authorList>
            <person name="Callol A."/>
            <person name="Pajuelo D."/>
            <person name="Ebbesson L."/>
            <person name="Teles M."/>
            <person name="MacKenzie S."/>
            <person name="Amaro C."/>
        </authorList>
    </citation>
    <scope>NUCLEOTIDE SEQUENCE</scope>
</reference>
<feature type="transmembrane region" description="Helical" evidence="1">
    <location>
        <begin position="22"/>
        <end position="40"/>
    </location>
</feature>
<evidence type="ECO:0000256" key="1">
    <source>
        <dbReference type="SAM" id="Phobius"/>
    </source>
</evidence>
<protein>
    <submittedName>
        <fullName evidence="2">Uncharacterized protein</fullName>
    </submittedName>
</protein>
<evidence type="ECO:0000313" key="2">
    <source>
        <dbReference type="EMBL" id="JAH28746.1"/>
    </source>
</evidence>
<organism evidence="2">
    <name type="scientific">Anguilla anguilla</name>
    <name type="common">European freshwater eel</name>
    <name type="synonym">Muraena anguilla</name>
    <dbReference type="NCBI Taxonomy" id="7936"/>
    <lineage>
        <taxon>Eukaryota</taxon>
        <taxon>Metazoa</taxon>
        <taxon>Chordata</taxon>
        <taxon>Craniata</taxon>
        <taxon>Vertebrata</taxon>
        <taxon>Euteleostomi</taxon>
        <taxon>Actinopterygii</taxon>
        <taxon>Neopterygii</taxon>
        <taxon>Teleostei</taxon>
        <taxon>Anguilliformes</taxon>
        <taxon>Anguillidae</taxon>
        <taxon>Anguilla</taxon>
    </lineage>
</organism>
<dbReference type="AlphaFoldDB" id="A0A0E9RHY9"/>
<sequence length="56" mass="6603">MQNIQHSSAQIHHPVVTYCQPFLSYTHLLFILLYTCSALWNRFTHVQTKHVSQAFD</sequence>
<keyword evidence="1" id="KW-0812">Transmembrane</keyword>
<proteinExistence type="predicted"/>